<dbReference type="AlphaFoldDB" id="A0A243CXI0"/>
<evidence type="ECO:0000259" key="1">
    <source>
        <dbReference type="Pfam" id="PF00587"/>
    </source>
</evidence>
<protein>
    <recommendedName>
        <fullName evidence="1">Aminoacyl-tRNA synthetase class II (G/ P/ S/T) domain-containing protein</fullName>
    </recommendedName>
</protein>
<dbReference type="Gene3D" id="3.30.930.10">
    <property type="entry name" value="Bira Bifunctional Protein, Domain 2"/>
    <property type="match status" value="1"/>
</dbReference>
<sequence>MKINIEREISKRFIKESIINQIKYYFPEVKEIQFKDLFIEVFFNDKVTDDIEKNVKQEVEKIMKKLRMVERLGSQKIIYNSSNTSEKIDVIYEMKALSRKFVKASEELLEFLRKESLKESRNCIVGNNSSIQKGINVYRNTSATMMDGLNLFFKRYFELEFQAQDIKIPSMISSEIVDKAGYFDTACQHLSFVAPLNNSPDKFNNFLSYWESAKARDNYKGLHGFLKEPKDVLNPALCLHCYPLLQDVNIENDDLIALTVFGSCFRDESGNLNNGERLREFSMREGVFLGNDMRLKEVHVQLVNFYIWFGKLFDFKFTIEHAHDIFFNEHADKQLFSQLVSDNKLELVCHDENHNKSYSVASINKHQNHFSSRFNLCDSQEEVLSTMCIGFGFNRIIYALETQLQRPLTELINELEGRLSIMKKNMQDGVLIS</sequence>
<evidence type="ECO:0000313" key="2">
    <source>
        <dbReference type="EMBL" id="OTY74004.1"/>
    </source>
</evidence>
<dbReference type="EMBL" id="NFDQ01000070">
    <property type="protein sequence ID" value="OTY74004.1"/>
    <property type="molecule type" value="Genomic_DNA"/>
</dbReference>
<name>A0A243CXI0_BACTU</name>
<accession>A0A243CXI0</accession>
<organism evidence="2 3">
    <name type="scientific">Bacillus thuringiensis serovar vazensis</name>
    <dbReference type="NCBI Taxonomy" id="180867"/>
    <lineage>
        <taxon>Bacteria</taxon>
        <taxon>Bacillati</taxon>
        <taxon>Bacillota</taxon>
        <taxon>Bacilli</taxon>
        <taxon>Bacillales</taxon>
        <taxon>Bacillaceae</taxon>
        <taxon>Bacillus</taxon>
        <taxon>Bacillus cereus group</taxon>
    </lineage>
</organism>
<dbReference type="Pfam" id="PF00587">
    <property type="entry name" value="tRNA-synt_2b"/>
    <property type="match status" value="1"/>
</dbReference>
<dbReference type="InterPro" id="IPR002314">
    <property type="entry name" value="aa-tRNA-synt_IIb"/>
</dbReference>
<dbReference type="RefSeq" id="WP_000700165.1">
    <property type="nucleotide sequence ID" value="NZ_NFDQ01000070.1"/>
</dbReference>
<dbReference type="GO" id="GO:0016740">
    <property type="term" value="F:transferase activity"/>
    <property type="evidence" value="ECO:0007669"/>
    <property type="project" value="UniProtKB-ARBA"/>
</dbReference>
<dbReference type="SUPFAM" id="SSF55681">
    <property type="entry name" value="Class II aaRS and biotin synthetases"/>
    <property type="match status" value="1"/>
</dbReference>
<dbReference type="GO" id="GO:0005524">
    <property type="term" value="F:ATP binding"/>
    <property type="evidence" value="ECO:0007669"/>
    <property type="project" value="InterPro"/>
</dbReference>
<feature type="domain" description="Aminoacyl-tRNA synthetase class II (G/ P/ S/T)" evidence="1">
    <location>
        <begin position="232"/>
        <end position="400"/>
    </location>
</feature>
<dbReference type="Proteomes" id="UP000194911">
    <property type="component" value="Unassembled WGS sequence"/>
</dbReference>
<dbReference type="GO" id="GO:0140096">
    <property type="term" value="F:catalytic activity, acting on a protein"/>
    <property type="evidence" value="ECO:0007669"/>
    <property type="project" value="UniProtKB-ARBA"/>
</dbReference>
<proteinExistence type="predicted"/>
<evidence type="ECO:0000313" key="3">
    <source>
        <dbReference type="Proteomes" id="UP000194911"/>
    </source>
</evidence>
<comment type="caution">
    <text evidence="2">The sequence shown here is derived from an EMBL/GenBank/DDBJ whole genome shotgun (WGS) entry which is preliminary data.</text>
</comment>
<dbReference type="GO" id="GO:0006418">
    <property type="term" value="P:tRNA aminoacylation for protein translation"/>
    <property type="evidence" value="ECO:0007669"/>
    <property type="project" value="InterPro"/>
</dbReference>
<gene>
    <name evidence="2" type="ORF">BK749_16110</name>
</gene>
<reference evidence="2 3" key="1">
    <citation type="submission" date="2016-10" db="EMBL/GenBank/DDBJ databases">
        <title>Comparative genomics of Bacillus thuringiensis reveals a path to pathogens against multiple invertebrate hosts.</title>
        <authorList>
            <person name="Zheng J."/>
            <person name="Gao Q."/>
            <person name="Liu H."/>
            <person name="Peng D."/>
            <person name="Ruan L."/>
            <person name="Sun M."/>
        </authorList>
    </citation>
    <scope>NUCLEOTIDE SEQUENCE [LARGE SCALE GENOMIC DNA]</scope>
    <source>
        <strain evidence="2">BGSC 4CE1</strain>
    </source>
</reference>
<dbReference type="InterPro" id="IPR045864">
    <property type="entry name" value="aa-tRNA-synth_II/BPL/LPL"/>
</dbReference>
<dbReference type="GO" id="GO:0004812">
    <property type="term" value="F:aminoacyl-tRNA ligase activity"/>
    <property type="evidence" value="ECO:0007669"/>
    <property type="project" value="InterPro"/>
</dbReference>